<dbReference type="Proteomes" id="UP001203945">
    <property type="component" value="Unassembled WGS sequence"/>
</dbReference>
<accession>A0ABT1MQ14</accession>
<dbReference type="Gene3D" id="3.40.630.30">
    <property type="match status" value="1"/>
</dbReference>
<dbReference type="PROSITE" id="PS51186">
    <property type="entry name" value="GNAT"/>
    <property type="match status" value="1"/>
</dbReference>
<evidence type="ECO:0000313" key="5">
    <source>
        <dbReference type="Proteomes" id="UP001203945"/>
    </source>
</evidence>
<evidence type="ECO:0000256" key="1">
    <source>
        <dbReference type="ARBA" id="ARBA00022679"/>
    </source>
</evidence>
<dbReference type="Pfam" id="PF00583">
    <property type="entry name" value="Acetyltransf_1"/>
    <property type="match status" value="1"/>
</dbReference>
<feature type="domain" description="N-acetyltransferase" evidence="3">
    <location>
        <begin position="1"/>
        <end position="161"/>
    </location>
</feature>
<dbReference type="CDD" id="cd04301">
    <property type="entry name" value="NAT_SF"/>
    <property type="match status" value="1"/>
</dbReference>
<protein>
    <submittedName>
        <fullName evidence="4">GNAT family N-acetyltransferase</fullName>
    </submittedName>
</protein>
<evidence type="ECO:0000256" key="2">
    <source>
        <dbReference type="ARBA" id="ARBA00023315"/>
    </source>
</evidence>
<dbReference type="InterPro" id="IPR016181">
    <property type="entry name" value="Acyl_CoA_acyltransferase"/>
</dbReference>
<evidence type="ECO:0000259" key="3">
    <source>
        <dbReference type="PROSITE" id="PS51186"/>
    </source>
</evidence>
<dbReference type="PANTHER" id="PTHR43420">
    <property type="entry name" value="ACETYLTRANSFERASE"/>
    <property type="match status" value="1"/>
</dbReference>
<keyword evidence="5" id="KW-1185">Reference proteome</keyword>
<dbReference type="InterPro" id="IPR050680">
    <property type="entry name" value="YpeA/RimI_acetyltransf"/>
</dbReference>
<evidence type="ECO:0000313" key="4">
    <source>
        <dbReference type="EMBL" id="MCQ0970382.1"/>
    </source>
</evidence>
<name>A0ABT1MQ14_9RHOB</name>
<dbReference type="SUPFAM" id="SSF55729">
    <property type="entry name" value="Acyl-CoA N-acyltransferases (Nat)"/>
    <property type="match status" value="1"/>
</dbReference>
<organism evidence="4 5">
    <name type="scientific">Paracoccus albicereus</name>
    <dbReference type="NCBI Taxonomy" id="2922394"/>
    <lineage>
        <taxon>Bacteria</taxon>
        <taxon>Pseudomonadati</taxon>
        <taxon>Pseudomonadota</taxon>
        <taxon>Alphaproteobacteria</taxon>
        <taxon>Rhodobacterales</taxon>
        <taxon>Paracoccaceae</taxon>
        <taxon>Paracoccus</taxon>
    </lineage>
</organism>
<gene>
    <name evidence="4" type="ORF">MLD63_08090</name>
</gene>
<keyword evidence="2" id="KW-0012">Acyltransferase</keyword>
<dbReference type="RefSeq" id="WP_255329357.1">
    <property type="nucleotide sequence ID" value="NZ_JAKZEU010000002.1"/>
</dbReference>
<dbReference type="EMBL" id="JAKZEU010000002">
    <property type="protein sequence ID" value="MCQ0970382.1"/>
    <property type="molecule type" value="Genomic_DNA"/>
</dbReference>
<comment type="caution">
    <text evidence="4">The sequence shown here is derived from an EMBL/GenBank/DDBJ whole genome shotgun (WGS) entry which is preliminary data.</text>
</comment>
<dbReference type="PANTHER" id="PTHR43420:SF12">
    <property type="entry name" value="N-ACETYLTRANSFERASE DOMAIN-CONTAINING PROTEIN"/>
    <property type="match status" value="1"/>
</dbReference>
<proteinExistence type="predicted"/>
<reference evidence="4 5" key="1">
    <citation type="submission" date="2022-03" db="EMBL/GenBank/DDBJ databases">
        <authorList>
            <person name="He Y."/>
        </authorList>
    </citation>
    <scope>NUCLEOTIDE SEQUENCE [LARGE SCALE GENOMIC DNA]</scope>
    <source>
        <strain evidence="4 5">TK19116</strain>
    </source>
</reference>
<dbReference type="InterPro" id="IPR000182">
    <property type="entry name" value="GNAT_dom"/>
</dbReference>
<sequence>MIVWRLQPEHAEEWRRIRLQASKDAPESFEETYDDWADRPLADFAARLSSARVFAAGTHRGRALAIAGCVPGLDLRDASRGWVVSVFTRPEARGRGLAGAVIQTIMSDAAMRGMTSLGLHVVASNATAIALYERLGFRDSGQTGIVSSRGLPEIEMLRVLS</sequence>
<keyword evidence="1" id="KW-0808">Transferase</keyword>